<keyword evidence="1" id="KW-0812">Transmembrane</keyword>
<dbReference type="GeneID" id="119742605"/>
<dbReference type="AlphaFoldDB" id="A0A914BEZ6"/>
<keyword evidence="1" id="KW-1133">Transmembrane helix</keyword>
<protein>
    <submittedName>
        <fullName evidence="2">Uncharacterized protein</fullName>
    </submittedName>
</protein>
<reference evidence="2" key="1">
    <citation type="submission" date="2022-11" db="UniProtKB">
        <authorList>
            <consortium name="EnsemblMetazoa"/>
        </authorList>
    </citation>
    <scope>IDENTIFICATION</scope>
</reference>
<keyword evidence="1" id="KW-0472">Membrane</keyword>
<sequence length="122" mass="12705">MAGCKVDPKRVMMVAGVTQIVLGVLGPIFWGLSWLYEDVDFSASPLWGGLVAKIAALMCITACMTAIGVIVSTSLASAKDNQRPSPETGDLVINGFLIAIGCTELSASIISGSQAVVFVRQS</sequence>
<proteinExistence type="predicted"/>
<name>A0A914BEZ6_PATMI</name>
<organism evidence="2 3">
    <name type="scientific">Patiria miniata</name>
    <name type="common">Bat star</name>
    <name type="synonym">Asterina miniata</name>
    <dbReference type="NCBI Taxonomy" id="46514"/>
    <lineage>
        <taxon>Eukaryota</taxon>
        <taxon>Metazoa</taxon>
        <taxon>Echinodermata</taxon>
        <taxon>Eleutherozoa</taxon>
        <taxon>Asterozoa</taxon>
        <taxon>Asteroidea</taxon>
        <taxon>Valvatacea</taxon>
        <taxon>Valvatida</taxon>
        <taxon>Asterinidae</taxon>
        <taxon>Patiria</taxon>
    </lineage>
</organism>
<feature type="transmembrane region" description="Helical" evidence="1">
    <location>
        <begin position="50"/>
        <end position="76"/>
    </location>
</feature>
<evidence type="ECO:0000256" key="1">
    <source>
        <dbReference type="SAM" id="Phobius"/>
    </source>
</evidence>
<evidence type="ECO:0000313" key="3">
    <source>
        <dbReference type="Proteomes" id="UP000887568"/>
    </source>
</evidence>
<keyword evidence="3" id="KW-1185">Reference proteome</keyword>
<dbReference type="Proteomes" id="UP000887568">
    <property type="component" value="Unplaced"/>
</dbReference>
<dbReference type="RefSeq" id="XP_038074649.1">
    <property type="nucleotide sequence ID" value="XM_038218721.1"/>
</dbReference>
<feature type="transmembrane region" description="Helical" evidence="1">
    <location>
        <begin position="12"/>
        <end position="30"/>
    </location>
</feature>
<accession>A0A914BEZ6</accession>
<dbReference type="EnsemblMetazoa" id="XM_038218721.1">
    <property type="protein sequence ID" value="XP_038074649.1"/>
    <property type="gene ID" value="LOC119742605"/>
</dbReference>
<evidence type="ECO:0000313" key="2">
    <source>
        <dbReference type="EnsemblMetazoa" id="XP_038074649.1"/>
    </source>
</evidence>